<evidence type="ECO:0000256" key="1">
    <source>
        <dbReference type="ARBA" id="ARBA00007473"/>
    </source>
</evidence>
<evidence type="ECO:0000259" key="3">
    <source>
        <dbReference type="Pfam" id="PF12936"/>
    </source>
</evidence>
<sequence>MIFGFNKVKEKYGKDIDLRSNEETDESTSEEEDEYGDLITPEVDVQIMKTISAIKSKDPKEEMKSSWKNWLNRNQRKDEKKPIYLKDYQRQILLEDGGDISNEDDDMTKLTKSKLEIPSSKIGLTPVEEERKLKDEFKAAEEEYQNFLLECMAKGNGESVKMWQNYKKNPTVKEDDAFLMDYILNRGWIDKDSTRIPTYEELITEHHDEEEEQFDEAVDNFERSSKITTYSRNTGDSVRRTDNKRVGFNEIDLEEDFDPEKYDQKMSEVFNEEYYTQEVDNEKPEWNDDIDIDYVGNDDVYDDIGNDGYGDDGNFIMDADYLPGERKHHQSEIKEEVKQKFDEYLDEYYQLDYEDIIDGTPVRFKYRQTKPVSFGLTPAEILVADENDLNEFISLKKLAPFRPDNVVNKDIKKYSKKKRIREFRKKLERAEIDNPPENKSWSIKSIKRKKHEAQKEIQEKQKSVKSNKKKKNPAQNLGNNAITVI</sequence>
<dbReference type="Pfam" id="PF12936">
    <property type="entry name" value="Kri1_C"/>
    <property type="match status" value="1"/>
</dbReference>
<feature type="compositionally biased region" description="Basic and acidic residues" evidence="2">
    <location>
        <begin position="453"/>
        <end position="462"/>
    </location>
</feature>
<dbReference type="InterPro" id="IPR024626">
    <property type="entry name" value="Kri1-like_C"/>
</dbReference>
<dbReference type="InterPro" id="IPR018034">
    <property type="entry name" value="Kri1"/>
</dbReference>
<feature type="domain" description="Kri1-like C-terminal" evidence="3">
    <location>
        <begin position="340"/>
        <end position="426"/>
    </location>
</feature>
<dbReference type="AlphaFoldDB" id="A0A9N9AXI1"/>
<dbReference type="Proteomes" id="UP000789706">
    <property type="component" value="Unassembled WGS sequence"/>
</dbReference>
<keyword evidence="5" id="KW-1185">Reference proteome</keyword>
<dbReference type="PANTHER" id="PTHR14490">
    <property type="entry name" value="ZINC FINGER, ZZ TYPE"/>
    <property type="match status" value="1"/>
</dbReference>
<feature type="region of interest" description="Disordered" evidence="2">
    <location>
        <begin position="434"/>
        <end position="485"/>
    </location>
</feature>
<protein>
    <submittedName>
        <fullName evidence="4">535_t:CDS:1</fullName>
    </submittedName>
</protein>
<dbReference type="Pfam" id="PF05178">
    <property type="entry name" value="Kri1"/>
    <property type="match status" value="1"/>
</dbReference>
<dbReference type="PANTHER" id="PTHR14490:SF5">
    <property type="entry name" value="PROTEIN KRI1 HOMOLOG"/>
    <property type="match status" value="1"/>
</dbReference>
<reference evidence="4" key="1">
    <citation type="submission" date="2021-06" db="EMBL/GenBank/DDBJ databases">
        <authorList>
            <person name="Kallberg Y."/>
            <person name="Tangrot J."/>
            <person name="Rosling A."/>
        </authorList>
    </citation>
    <scope>NUCLEOTIDE SEQUENCE</scope>
    <source>
        <strain evidence="4">AZ414A</strain>
    </source>
</reference>
<comment type="similarity">
    <text evidence="1">Belongs to the KRI1 family.</text>
</comment>
<accession>A0A9N9AXI1</accession>
<name>A0A9N9AXI1_9GLOM</name>
<organism evidence="4 5">
    <name type="scientific">Diversispora eburnea</name>
    <dbReference type="NCBI Taxonomy" id="1213867"/>
    <lineage>
        <taxon>Eukaryota</taxon>
        <taxon>Fungi</taxon>
        <taxon>Fungi incertae sedis</taxon>
        <taxon>Mucoromycota</taxon>
        <taxon>Glomeromycotina</taxon>
        <taxon>Glomeromycetes</taxon>
        <taxon>Diversisporales</taxon>
        <taxon>Diversisporaceae</taxon>
        <taxon>Diversispora</taxon>
    </lineage>
</organism>
<feature type="compositionally biased region" description="Acidic residues" evidence="2">
    <location>
        <begin position="23"/>
        <end position="36"/>
    </location>
</feature>
<dbReference type="OrthoDB" id="10252032at2759"/>
<comment type="caution">
    <text evidence="4">The sequence shown here is derived from an EMBL/GenBank/DDBJ whole genome shotgun (WGS) entry which is preliminary data.</text>
</comment>
<evidence type="ECO:0000313" key="5">
    <source>
        <dbReference type="Proteomes" id="UP000789706"/>
    </source>
</evidence>
<proteinExistence type="inferred from homology"/>
<feature type="compositionally biased region" description="Basic residues" evidence="2">
    <location>
        <begin position="463"/>
        <end position="472"/>
    </location>
</feature>
<feature type="compositionally biased region" description="Polar residues" evidence="2">
    <location>
        <begin position="473"/>
        <end position="485"/>
    </location>
</feature>
<dbReference type="EMBL" id="CAJVPK010000762">
    <property type="protein sequence ID" value="CAG8547024.1"/>
    <property type="molecule type" value="Genomic_DNA"/>
</dbReference>
<feature type="region of interest" description="Disordered" evidence="2">
    <location>
        <begin position="15"/>
        <end position="39"/>
    </location>
</feature>
<evidence type="ECO:0000313" key="4">
    <source>
        <dbReference type="EMBL" id="CAG8547024.1"/>
    </source>
</evidence>
<gene>
    <name evidence="4" type="ORF">DEBURN_LOCUS6908</name>
</gene>
<dbReference type="GO" id="GO:0030686">
    <property type="term" value="C:90S preribosome"/>
    <property type="evidence" value="ECO:0007669"/>
    <property type="project" value="TreeGrafter"/>
</dbReference>
<dbReference type="GO" id="GO:0005730">
    <property type="term" value="C:nucleolus"/>
    <property type="evidence" value="ECO:0007669"/>
    <property type="project" value="TreeGrafter"/>
</dbReference>
<dbReference type="GO" id="GO:0000447">
    <property type="term" value="P:endonucleolytic cleavage in ITS1 to separate SSU-rRNA from 5.8S rRNA and LSU-rRNA from tricistronic rRNA transcript (SSU-rRNA, 5.8S rRNA, LSU-rRNA)"/>
    <property type="evidence" value="ECO:0007669"/>
    <property type="project" value="TreeGrafter"/>
</dbReference>
<evidence type="ECO:0000256" key="2">
    <source>
        <dbReference type="SAM" id="MobiDB-lite"/>
    </source>
</evidence>